<evidence type="ECO:0000259" key="2">
    <source>
        <dbReference type="Pfam" id="PF01979"/>
    </source>
</evidence>
<gene>
    <name evidence="3" type="ORF">MoryE10_17640</name>
</gene>
<dbReference type="EMBL" id="AP019782">
    <property type="protein sequence ID" value="BBL71158.1"/>
    <property type="molecule type" value="Genomic_DNA"/>
</dbReference>
<dbReference type="Pfam" id="PF01979">
    <property type="entry name" value="Amidohydro_1"/>
    <property type="match status" value="1"/>
</dbReference>
<dbReference type="KEGG" id="moz:MoryE10_17640"/>
<feature type="chain" id="PRO_5034846256" evidence="1">
    <location>
        <begin position="25"/>
        <end position="413"/>
    </location>
</feature>
<protein>
    <submittedName>
        <fullName evidence="3">Xaa-Pro dipeptidase</fullName>
    </submittedName>
</protein>
<dbReference type="InterPro" id="IPR051781">
    <property type="entry name" value="Metallo-dep_Hydrolase"/>
</dbReference>
<dbReference type="PANTHER" id="PTHR43135">
    <property type="entry name" value="ALPHA-D-RIBOSE 1-METHYLPHOSPHONATE 5-TRIPHOSPHATE DIPHOSPHATASE"/>
    <property type="match status" value="1"/>
</dbReference>
<dbReference type="PANTHER" id="PTHR43135:SF3">
    <property type="entry name" value="ALPHA-D-RIBOSE 1-METHYLPHOSPHONATE 5-TRIPHOSPHATE DIPHOSPHATASE"/>
    <property type="match status" value="1"/>
</dbReference>
<dbReference type="PROSITE" id="PS51257">
    <property type="entry name" value="PROKAR_LIPOPROTEIN"/>
    <property type="match status" value="1"/>
</dbReference>
<feature type="signal peptide" evidence="1">
    <location>
        <begin position="1"/>
        <end position="24"/>
    </location>
</feature>
<proteinExistence type="predicted"/>
<dbReference type="RefSeq" id="WP_221046827.1">
    <property type="nucleotide sequence ID" value="NZ_AP019782.1"/>
</dbReference>
<evidence type="ECO:0000313" key="3">
    <source>
        <dbReference type="EMBL" id="BBL71158.1"/>
    </source>
</evidence>
<name>A0A8D5AH68_9GAMM</name>
<evidence type="ECO:0000256" key="1">
    <source>
        <dbReference type="SAM" id="SignalP"/>
    </source>
</evidence>
<organism evidence="3 4">
    <name type="scientific">Methylogaea oryzae</name>
    <dbReference type="NCBI Taxonomy" id="1295382"/>
    <lineage>
        <taxon>Bacteria</taxon>
        <taxon>Pseudomonadati</taxon>
        <taxon>Pseudomonadota</taxon>
        <taxon>Gammaproteobacteria</taxon>
        <taxon>Methylococcales</taxon>
        <taxon>Methylococcaceae</taxon>
        <taxon>Methylogaea</taxon>
    </lineage>
</organism>
<dbReference type="GO" id="GO:0016787">
    <property type="term" value="F:hydrolase activity"/>
    <property type="evidence" value="ECO:0007669"/>
    <property type="project" value="InterPro"/>
</dbReference>
<dbReference type="InterPro" id="IPR006680">
    <property type="entry name" value="Amidohydro-rel"/>
</dbReference>
<sequence>MKSTIWNRLRPVAIAAAFALAACAAPPQPVGLGGAAVPAQEGRLLLLAARVFDGQSMRQDAGVLIAGRDVVAVGSAAELRGQGAREMDLGDATILPGFIELHAHLAFHRIPADVVLRHGITTVRDVGGPLLAASGGDGRLRLLSAGPILTAPGGYPIATFGDSEVAVAVRGAEEARRMVGQLVEGGAAVIKIALEPGGEPGAPWNNTGHGHGHGGGRFGPPWPLLPPEVVKAAVEEAHRLGRKVAAHVGESRGVELSLDAGVDEWAHIPCAAIGDGLLRRAVEQGVKVVSTLDTLSGCAGAHANAMALAKLGADFLYGAEIAHTDVPWGIDAQELHWLRQLSGMSTQDLFRTVTAKAGAYLGLAPLGTLTPGAPADFIAVRGDPQENLKLLEYPDLVVSGGRVVANGHLSVTY</sequence>
<feature type="domain" description="Amidohydrolase-related" evidence="2">
    <location>
        <begin position="93"/>
        <end position="404"/>
    </location>
</feature>
<keyword evidence="1" id="KW-0732">Signal</keyword>
<dbReference type="Proteomes" id="UP000824988">
    <property type="component" value="Chromosome"/>
</dbReference>
<accession>A0A8D5AH68</accession>
<keyword evidence="4" id="KW-1185">Reference proteome</keyword>
<dbReference type="AlphaFoldDB" id="A0A8D5AH68"/>
<reference evidence="3" key="1">
    <citation type="submission" date="2019-06" db="EMBL/GenBank/DDBJ databases">
        <title>Complete genome sequence of Methylogaea oryzae strain JCM16910.</title>
        <authorList>
            <person name="Asakawa S."/>
        </authorList>
    </citation>
    <scope>NUCLEOTIDE SEQUENCE</scope>
    <source>
        <strain evidence="3">E10</strain>
    </source>
</reference>
<evidence type="ECO:0000313" key="4">
    <source>
        <dbReference type="Proteomes" id="UP000824988"/>
    </source>
</evidence>